<dbReference type="PANTHER" id="PTHR43737">
    <property type="entry name" value="BLL7424 PROTEIN"/>
    <property type="match status" value="1"/>
</dbReference>
<dbReference type="EMBL" id="CP121196">
    <property type="protein sequence ID" value="XBH18675.1"/>
    <property type="molecule type" value="Genomic_DNA"/>
</dbReference>
<dbReference type="PANTHER" id="PTHR43737:SF1">
    <property type="entry name" value="DUF1501 DOMAIN-CONTAINING PROTEIN"/>
    <property type="match status" value="1"/>
</dbReference>
<dbReference type="InterPro" id="IPR017850">
    <property type="entry name" value="Alkaline_phosphatase_core_sf"/>
</dbReference>
<organism evidence="1">
    <name type="scientific">Telmatobacter sp. DSM 110680</name>
    <dbReference type="NCBI Taxonomy" id="3036704"/>
    <lineage>
        <taxon>Bacteria</taxon>
        <taxon>Pseudomonadati</taxon>
        <taxon>Acidobacteriota</taxon>
        <taxon>Terriglobia</taxon>
        <taxon>Terriglobales</taxon>
        <taxon>Acidobacteriaceae</taxon>
        <taxon>Telmatobacter</taxon>
    </lineage>
</organism>
<gene>
    <name evidence="1" type="ORF">P8935_05030</name>
</gene>
<dbReference type="InterPro" id="IPR006311">
    <property type="entry name" value="TAT_signal"/>
</dbReference>
<dbReference type="AlphaFoldDB" id="A0AAU7DMY3"/>
<proteinExistence type="predicted"/>
<reference evidence="1" key="1">
    <citation type="submission" date="2023-03" db="EMBL/GenBank/DDBJ databases">
        <title>Edaphobacter sp.</title>
        <authorList>
            <person name="Huber K.J."/>
            <person name="Papendorf J."/>
            <person name="Pilke C."/>
            <person name="Bunk B."/>
            <person name="Sproeer C."/>
            <person name="Pester M."/>
        </authorList>
    </citation>
    <scope>NUCLEOTIDE SEQUENCE</scope>
    <source>
        <strain evidence="1">DSM 110680</strain>
    </source>
</reference>
<dbReference type="Pfam" id="PF07394">
    <property type="entry name" value="DUF1501"/>
    <property type="match status" value="1"/>
</dbReference>
<name>A0AAU7DMY3_9BACT</name>
<dbReference type="InterPro" id="IPR010869">
    <property type="entry name" value="DUF1501"/>
</dbReference>
<accession>A0AAU7DMY3</accession>
<dbReference type="PROSITE" id="PS51318">
    <property type="entry name" value="TAT"/>
    <property type="match status" value="1"/>
</dbReference>
<dbReference type="SUPFAM" id="SSF53649">
    <property type="entry name" value="Alkaline phosphatase-like"/>
    <property type="match status" value="1"/>
</dbReference>
<sequence length="481" mass="53221">MIHKPSANAITRRDALRTMGCGFGYLSLASLVGQSLARAESSLDRPSWMITDKPKAKHVIFLFMNGGLSQVDSFDPKPALEKYHGQPMPGGDLQHERKTGNLMRSPFSFKKYGKSGIEVSEIFPHLAECVDDMCFVRSVYTEIPNHEPALLMMNTGANFAGRPSMGSWLTYGLGTTNKNLPGFVVLCPDVPTTVGPPLWSSAFLSPVHQGTYVADTIDKSEFDPLQLISNIHNDRFDLKAQQKEIDLVKELDELNVKSTPGSSHDPQLEATIGAMETAFRMQTEAPDVFDVRKESDATIKMYGEGSTARGCLTAARLIERGVRMVQIYYAKGDPWDHHFDIEMHRKTGRDSDQPFAALIKDLKARGLFDETIIVAGSEFGRTPVVEVGSAFMGGQTHNGRDHNPHGFTMWLAGGGFKQGFTYGATDDFGWKAVENPVHVHDIHATILYQLGIDHTKLTYHYSGRDYRLTDLAGNVVHDLIA</sequence>
<evidence type="ECO:0000313" key="1">
    <source>
        <dbReference type="EMBL" id="XBH18675.1"/>
    </source>
</evidence>
<dbReference type="RefSeq" id="WP_348263901.1">
    <property type="nucleotide sequence ID" value="NZ_CP121196.1"/>
</dbReference>
<dbReference type="Gene3D" id="3.40.720.10">
    <property type="entry name" value="Alkaline Phosphatase, subunit A"/>
    <property type="match status" value="1"/>
</dbReference>
<protein>
    <submittedName>
        <fullName evidence="1">DUF1501 domain-containing protein</fullName>
    </submittedName>
</protein>